<evidence type="ECO:0000259" key="25">
    <source>
        <dbReference type="PROSITE" id="PS50011"/>
    </source>
</evidence>
<dbReference type="InterPro" id="IPR000719">
    <property type="entry name" value="Prot_kinase_dom"/>
</dbReference>
<evidence type="ECO:0000256" key="10">
    <source>
        <dbReference type="ARBA" id="ARBA00022692"/>
    </source>
</evidence>
<dbReference type="AlphaFoldDB" id="A0A9R1R4P3"/>
<dbReference type="GO" id="GO:0009945">
    <property type="term" value="P:radial axis specification"/>
    <property type="evidence" value="ECO:0007669"/>
    <property type="project" value="UniProtKB-ARBA"/>
</dbReference>
<dbReference type="GO" id="GO:0005886">
    <property type="term" value="C:plasma membrane"/>
    <property type="evidence" value="ECO:0007669"/>
    <property type="project" value="UniProtKB-SubCell"/>
</dbReference>
<proteinExistence type="inferred from homology"/>
<evidence type="ECO:0000256" key="6">
    <source>
        <dbReference type="ARBA" id="ARBA00022527"/>
    </source>
</evidence>
<accession>A0A9R1R4P3</accession>
<evidence type="ECO:0000313" key="26">
    <source>
        <dbReference type="EMBL" id="VAH28195.1"/>
    </source>
</evidence>
<dbReference type="Gramene" id="TRITD2Av1G059910.3">
    <property type="protein sequence ID" value="TRITD2Av1G059910.3"/>
    <property type="gene ID" value="TRITD2Av1G059910"/>
</dbReference>
<dbReference type="CDD" id="cd14066">
    <property type="entry name" value="STKc_IRAK"/>
    <property type="match status" value="1"/>
</dbReference>
<evidence type="ECO:0000256" key="19">
    <source>
        <dbReference type="ARBA" id="ARBA00023180"/>
    </source>
</evidence>
<evidence type="ECO:0000256" key="23">
    <source>
        <dbReference type="SAM" id="MobiDB-lite"/>
    </source>
</evidence>
<feature type="compositionally biased region" description="Polar residues" evidence="23">
    <location>
        <begin position="1"/>
        <end position="16"/>
    </location>
</feature>
<dbReference type="InterPro" id="IPR011009">
    <property type="entry name" value="Kinase-like_dom_sf"/>
</dbReference>
<organism evidence="26 27">
    <name type="scientific">Triticum turgidum subsp. durum</name>
    <name type="common">Durum wheat</name>
    <name type="synonym">Triticum durum</name>
    <dbReference type="NCBI Taxonomy" id="4567"/>
    <lineage>
        <taxon>Eukaryota</taxon>
        <taxon>Viridiplantae</taxon>
        <taxon>Streptophyta</taxon>
        <taxon>Embryophyta</taxon>
        <taxon>Tracheophyta</taxon>
        <taxon>Spermatophyta</taxon>
        <taxon>Magnoliopsida</taxon>
        <taxon>Liliopsida</taxon>
        <taxon>Poales</taxon>
        <taxon>Poaceae</taxon>
        <taxon>BOP clade</taxon>
        <taxon>Pooideae</taxon>
        <taxon>Triticodae</taxon>
        <taxon>Triticeae</taxon>
        <taxon>Triticinae</taxon>
        <taxon>Triticum</taxon>
    </lineage>
</organism>
<dbReference type="EMBL" id="LT934113">
    <property type="protein sequence ID" value="VAH28195.1"/>
    <property type="molecule type" value="Genomic_DNA"/>
</dbReference>
<keyword evidence="9" id="KW-0808">Transferase</keyword>
<evidence type="ECO:0000256" key="21">
    <source>
        <dbReference type="ARBA" id="ARBA00048679"/>
    </source>
</evidence>
<dbReference type="InterPro" id="IPR025875">
    <property type="entry name" value="Leu-rich_rpt_4"/>
</dbReference>
<keyword evidence="18" id="KW-0675">Receptor</keyword>
<feature type="region of interest" description="Disordered" evidence="23">
    <location>
        <begin position="1"/>
        <end position="55"/>
    </location>
</feature>
<dbReference type="GO" id="GO:0004674">
    <property type="term" value="F:protein serine/threonine kinase activity"/>
    <property type="evidence" value="ECO:0007669"/>
    <property type="project" value="UniProtKB-KW"/>
</dbReference>
<keyword evidence="10 24" id="KW-0812">Transmembrane</keyword>
<evidence type="ECO:0000256" key="14">
    <source>
        <dbReference type="ARBA" id="ARBA00022777"/>
    </source>
</evidence>
<dbReference type="Pfam" id="PF00560">
    <property type="entry name" value="LRR_1"/>
    <property type="match status" value="4"/>
</dbReference>
<evidence type="ECO:0000256" key="22">
    <source>
        <dbReference type="PROSITE-ProRule" id="PRU10141"/>
    </source>
</evidence>
<feature type="binding site" evidence="22">
    <location>
        <position position="722"/>
    </location>
    <ligand>
        <name>ATP</name>
        <dbReference type="ChEBI" id="CHEBI:30616"/>
    </ligand>
</feature>
<evidence type="ECO:0000256" key="11">
    <source>
        <dbReference type="ARBA" id="ARBA00022729"/>
    </source>
</evidence>
<dbReference type="GO" id="GO:0009409">
    <property type="term" value="P:response to cold"/>
    <property type="evidence" value="ECO:0007669"/>
    <property type="project" value="UniProtKB-ARBA"/>
</dbReference>
<dbReference type="InterPro" id="IPR013210">
    <property type="entry name" value="LRR_N_plant-typ"/>
</dbReference>
<dbReference type="Gene3D" id="3.30.200.20">
    <property type="entry name" value="Phosphorylase Kinase, domain 1"/>
    <property type="match status" value="1"/>
</dbReference>
<evidence type="ECO:0000256" key="15">
    <source>
        <dbReference type="ARBA" id="ARBA00022840"/>
    </source>
</evidence>
<dbReference type="SUPFAM" id="SSF52058">
    <property type="entry name" value="L domain-like"/>
    <property type="match status" value="2"/>
</dbReference>
<keyword evidence="19" id="KW-0325">Glycoprotein</keyword>
<keyword evidence="11" id="KW-0732">Signal</keyword>
<evidence type="ECO:0000256" key="5">
    <source>
        <dbReference type="ARBA" id="ARBA00022475"/>
    </source>
</evidence>
<evidence type="ECO:0000256" key="16">
    <source>
        <dbReference type="ARBA" id="ARBA00022989"/>
    </source>
</evidence>
<dbReference type="SMART" id="SM00369">
    <property type="entry name" value="LRR_TYP"/>
    <property type="match status" value="7"/>
</dbReference>
<protein>
    <recommendedName>
        <fullName evidence="3">non-specific serine/threonine protein kinase</fullName>
        <ecNumber evidence="3">2.7.11.1</ecNumber>
    </recommendedName>
</protein>
<dbReference type="PANTHER" id="PTHR48056:SF63">
    <property type="entry name" value="PROTEIN KINASE DOMAIN-CONTAINING PROTEIN"/>
    <property type="match status" value="1"/>
</dbReference>
<evidence type="ECO:0000256" key="2">
    <source>
        <dbReference type="ARBA" id="ARBA00008684"/>
    </source>
</evidence>
<keyword evidence="14" id="KW-0418">Kinase</keyword>
<dbReference type="Pfam" id="PF00069">
    <property type="entry name" value="Pkinase"/>
    <property type="match status" value="1"/>
</dbReference>
<dbReference type="FunFam" id="3.80.10.10:FF:000275">
    <property type="entry name" value="Leucine-rich repeat receptor-like protein kinase"/>
    <property type="match status" value="1"/>
</dbReference>
<keyword evidence="13 22" id="KW-0547">Nucleotide-binding</keyword>
<keyword evidence="27" id="KW-1185">Reference proteome</keyword>
<evidence type="ECO:0000256" key="18">
    <source>
        <dbReference type="ARBA" id="ARBA00023170"/>
    </source>
</evidence>
<dbReference type="GO" id="GO:0009414">
    <property type="term" value="P:response to water deprivation"/>
    <property type="evidence" value="ECO:0007669"/>
    <property type="project" value="UniProtKB-ARBA"/>
</dbReference>
<comment type="subcellular location">
    <subcellularLocation>
        <location evidence="1">Cell membrane</location>
        <topology evidence="1">Single-pass type I membrane protein</topology>
    </subcellularLocation>
</comment>
<keyword evidence="6" id="KW-0723">Serine/threonine-protein kinase</keyword>
<keyword evidence="8" id="KW-0433">Leucine-rich repeat</keyword>
<comment type="catalytic activity">
    <reaction evidence="20">
        <text>L-threonyl-[protein] + ATP = O-phospho-L-threonyl-[protein] + ADP + H(+)</text>
        <dbReference type="Rhea" id="RHEA:46608"/>
        <dbReference type="Rhea" id="RHEA-COMP:11060"/>
        <dbReference type="Rhea" id="RHEA-COMP:11605"/>
        <dbReference type="ChEBI" id="CHEBI:15378"/>
        <dbReference type="ChEBI" id="CHEBI:30013"/>
        <dbReference type="ChEBI" id="CHEBI:30616"/>
        <dbReference type="ChEBI" id="CHEBI:61977"/>
        <dbReference type="ChEBI" id="CHEBI:456216"/>
        <dbReference type="EC" id="2.7.11.1"/>
    </reaction>
</comment>
<dbReference type="GO" id="GO:0048508">
    <property type="term" value="P:embryonic meristem development"/>
    <property type="evidence" value="ECO:0007669"/>
    <property type="project" value="UniProtKB-ARBA"/>
</dbReference>
<gene>
    <name evidence="26" type="ORF">TRITD_2Av1G059910</name>
</gene>
<dbReference type="PROSITE" id="PS50011">
    <property type="entry name" value="PROTEIN_KINASE_DOM"/>
    <property type="match status" value="1"/>
</dbReference>
<evidence type="ECO:0000256" key="4">
    <source>
        <dbReference type="ARBA" id="ARBA00022473"/>
    </source>
</evidence>
<keyword evidence="4" id="KW-0217">Developmental protein</keyword>
<evidence type="ECO:0000313" key="27">
    <source>
        <dbReference type="Proteomes" id="UP000324705"/>
    </source>
</evidence>
<dbReference type="InterPro" id="IPR003591">
    <property type="entry name" value="Leu-rich_rpt_typical-subtyp"/>
</dbReference>
<evidence type="ECO:0000256" key="3">
    <source>
        <dbReference type="ARBA" id="ARBA00012513"/>
    </source>
</evidence>
<dbReference type="Pfam" id="PF12799">
    <property type="entry name" value="LRR_4"/>
    <property type="match status" value="1"/>
</dbReference>
<dbReference type="Gene3D" id="3.80.10.10">
    <property type="entry name" value="Ribonuclease Inhibitor"/>
    <property type="match status" value="3"/>
</dbReference>
<dbReference type="PANTHER" id="PTHR48056">
    <property type="entry name" value="LRR RECEPTOR-LIKE SERINE/THREONINE-PROTEIN KINASE-RELATED"/>
    <property type="match status" value="1"/>
</dbReference>
<dbReference type="Pfam" id="PF08263">
    <property type="entry name" value="LRRNT_2"/>
    <property type="match status" value="1"/>
</dbReference>
<dbReference type="Pfam" id="PF13855">
    <property type="entry name" value="LRR_8"/>
    <property type="match status" value="1"/>
</dbReference>
<dbReference type="EC" id="2.7.11.1" evidence="3"/>
<keyword evidence="12" id="KW-0677">Repeat</keyword>
<feature type="domain" description="Protein kinase" evidence="25">
    <location>
        <begin position="694"/>
        <end position="976"/>
    </location>
</feature>
<comment type="similarity">
    <text evidence="2">Belongs to the protein kinase superfamily. Ser/Thr protein kinase family.</text>
</comment>
<evidence type="ECO:0000256" key="8">
    <source>
        <dbReference type="ARBA" id="ARBA00022614"/>
    </source>
</evidence>
<evidence type="ECO:0000256" key="1">
    <source>
        <dbReference type="ARBA" id="ARBA00004251"/>
    </source>
</evidence>
<dbReference type="InterPro" id="IPR001611">
    <property type="entry name" value="Leu-rich_rpt"/>
</dbReference>
<dbReference type="Gene3D" id="1.10.510.10">
    <property type="entry name" value="Transferase(Phosphotransferase) domain 1"/>
    <property type="match status" value="1"/>
</dbReference>
<dbReference type="FunFam" id="3.30.200.20:FF:000260">
    <property type="entry name" value="LRR receptor-like serine/threonine-protein kinase RPK2"/>
    <property type="match status" value="1"/>
</dbReference>
<dbReference type="FunFam" id="3.80.10.10:FF:000369">
    <property type="entry name" value="LRR receptor-like serine/threonine-protein kinase RPK2"/>
    <property type="match status" value="1"/>
</dbReference>
<keyword evidence="17 24" id="KW-0472">Membrane</keyword>
<keyword evidence="5" id="KW-1003">Cell membrane</keyword>
<evidence type="ECO:0000256" key="13">
    <source>
        <dbReference type="ARBA" id="ARBA00022741"/>
    </source>
</evidence>
<dbReference type="PROSITE" id="PS51450">
    <property type="entry name" value="LRR"/>
    <property type="match status" value="2"/>
</dbReference>
<keyword evidence="7" id="KW-0597">Phosphoprotein</keyword>
<evidence type="ECO:0000256" key="24">
    <source>
        <dbReference type="SAM" id="Phobius"/>
    </source>
</evidence>
<dbReference type="GO" id="GO:0009942">
    <property type="term" value="P:longitudinal axis specification"/>
    <property type="evidence" value="ECO:0007669"/>
    <property type="project" value="UniProtKB-ARBA"/>
</dbReference>
<evidence type="ECO:0000256" key="17">
    <source>
        <dbReference type="ARBA" id="ARBA00023136"/>
    </source>
</evidence>
<dbReference type="InterPro" id="IPR050647">
    <property type="entry name" value="Plant_LRR-RLKs"/>
</dbReference>
<dbReference type="InterPro" id="IPR017441">
    <property type="entry name" value="Protein_kinase_ATP_BS"/>
</dbReference>
<dbReference type="PRINTS" id="PR00019">
    <property type="entry name" value="LEURICHRPT"/>
</dbReference>
<sequence>MPRASNPSKPHATPTTRRLAPRSFAPLPAEALPHRAPTLPHCPAPLRRRLPPPPRPMATLLSQTLPTLLLLLVAAVRASGAGGGGGERGALLSFKAAVTADPGGLLRAWSPASPDHCLWPGVSCGASGEVVALNVSASPGRRLAGALSPSVAALRGLRALALPSHALSGPLPAAIWSLRRLRVLDLSGNRLQGEIPPLLACAALHTLDLAYNQLNGSVPAALGSLMVLRRLSLASNRLGGAIPDELGGAGCRSLQFLDLSGNLLVGGIPRSLGNCSKLEALLLSSNLLDDVIPPEIGRLNNLRALDVSRNSLSGPVPAELGGCVELSVLVLSNPYALVGGLNASSAVMATDLTSYHSFAQNNFTGTVTSLPIAAEKLGMQGSYAFLADGNNLVGELQPGLFNKCNSSRGFMVDVSNNLITGGIPVEIGSLCTSLVVLGVAGNRLSGLIPTSIGQLNYLISLDLSRNQFVGEIPTSVKNLPHLELLSLGHNLLNGTIPNDINHLQSLKVLDLSSNRLSGEIPHALADLTNLTALLLDNNKLTGKIPAEFANATSLTMFNVSFNNLSGPVPTNSSAVGCDSIIGNPLLQSCHTYTLAVPSAGQQGHDLNSYDNDTAPVDPQNQGGNSSFNAIEIASITSATAIVSVLLALIVLFIYTRKCAPFMSARSSGRREVIIFQEIGVPITYETVVRATGTFNASNCIGSGGFGATYKAEISPGVLVAIKRLSVGRFQGLEQFHAEIKTLGRLRHPNLVTLVGYHLGESEMFLIYNYLPGGNLERFIQERSKRPVEWKRLHKIALDIAKALAYLHDTCVPRILHRDVKPNNILLDTNHNAYLSDFGLARLLGNSETHATTGVAGTFGYVAPEYAMTCRVSDKADVYSYGVVLMELISDKKALDPSFSPYGNGFNIVAWACMLLRQGRARDFFVDGLWDVGPHDDLVEVLHLAVMCTVESLSIRPTMKLVVQRLKQLQPPMREHR</sequence>
<name>A0A9R1R4P3_TRITD</name>
<dbReference type="FunFam" id="1.10.510.10:FF:000192">
    <property type="entry name" value="LRR receptor-like serine/threonine-protein kinase RPK2"/>
    <property type="match status" value="1"/>
</dbReference>
<dbReference type="Proteomes" id="UP000324705">
    <property type="component" value="Chromosome 2A"/>
</dbReference>
<evidence type="ECO:0000256" key="20">
    <source>
        <dbReference type="ARBA" id="ARBA00047899"/>
    </source>
</evidence>
<dbReference type="InterPro" id="IPR032675">
    <property type="entry name" value="LRR_dom_sf"/>
</dbReference>
<dbReference type="SMART" id="SM00220">
    <property type="entry name" value="S_TKc"/>
    <property type="match status" value="1"/>
</dbReference>
<dbReference type="SUPFAM" id="SSF56112">
    <property type="entry name" value="Protein kinase-like (PK-like)"/>
    <property type="match status" value="1"/>
</dbReference>
<feature type="transmembrane region" description="Helical" evidence="24">
    <location>
        <begin position="632"/>
        <end position="655"/>
    </location>
</feature>
<dbReference type="PROSITE" id="PS00108">
    <property type="entry name" value="PROTEIN_KINASE_ST"/>
    <property type="match status" value="1"/>
</dbReference>
<comment type="catalytic activity">
    <reaction evidence="21">
        <text>L-seryl-[protein] + ATP = O-phospho-L-seryl-[protein] + ADP + H(+)</text>
        <dbReference type="Rhea" id="RHEA:17989"/>
        <dbReference type="Rhea" id="RHEA-COMP:9863"/>
        <dbReference type="Rhea" id="RHEA-COMP:11604"/>
        <dbReference type="ChEBI" id="CHEBI:15378"/>
        <dbReference type="ChEBI" id="CHEBI:29999"/>
        <dbReference type="ChEBI" id="CHEBI:30616"/>
        <dbReference type="ChEBI" id="CHEBI:83421"/>
        <dbReference type="ChEBI" id="CHEBI:456216"/>
        <dbReference type="EC" id="2.7.11.1"/>
    </reaction>
</comment>
<keyword evidence="16 24" id="KW-1133">Transmembrane helix</keyword>
<keyword evidence="15 22" id="KW-0067">ATP-binding</keyword>
<dbReference type="InterPro" id="IPR008271">
    <property type="entry name" value="Ser/Thr_kinase_AS"/>
</dbReference>
<dbReference type="FunFam" id="3.80.10.10:FF:000679">
    <property type="entry name" value="LRR receptor-like serine/threonine-protein kinase RPK2"/>
    <property type="match status" value="1"/>
</dbReference>
<evidence type="ECO:0000256" key="12">
    <source>
        <dbReference type="ARBA" id="ARBA00022737"/>
    </source>
</evidence>
<dbReference type="GO" id="GO:0005524">
    <property type="term" value="F:ATP binding"/>
    <property type="evidence" value="ECO:0007669"/>
    <property type="project" value="UniProtKB-UniRule"/>
</dbReference>
<evidence type="ECO:0000256" key="7">
    <source>
        <dbReference type="ARBA" id="ARBA00022553"/>
    </source>
</evidence>
<reference evidence="26 27" key="1">
    <citation type="submission" date="2017-09" db="EMBL/GenBank/DDBJ databases">
        <authorList>
            <consortium name="International Durum Wheat Genome Sequencing Consortium (IDWGSC)"/>
            <person name="Milanesi L."/>
        </authorList>
    </citation>
    <scope>NUCLEOTIDE SEQUENCE [LARGE SCALE GENOMIC DNA]</scope>
    <source>
        <strain evidence="27">cv. Svevo</strain>
    </source>
</reference>
<dbReference type="PROSITE" id="PS00107">
    <property type="entry name" value="PROTEIN_KINASE_ATP"/>
    <property type="match status" value="1"/>
</dbReference>
<evidence type="ECO:0000256" key="9">
    <source>
        <dbReference type="ARBA" id="ARBA00022679"/>
    </source>
</evidence>